<evidence type="ECO:0000313" key="2">
    <source>
        <dbReference type="WBParaSite" id="SMTH1_87880.1"/>
    </source>
</evidence>
<dbReference type="Proteomes" id="UP000050791">
    <property type="component" value="Unassembled WGS sequence"/>
</dbReference>
<dbReference type="AlphaFoldDB" id="A0AA85BXA6"/>
<evidence type="ECO:0000313" key="1">
    <source>
        <dbReference type="Proteomes" id="UP000050791"/>
    </source>
</evidence>
<reference evidence="2" key="1">
    <citation type="submission" date="2023-11" db="UniProtKB">
        <authorList>
            <consortium name="WormBaseParasite"/>
        </authorList>
    </citation>
    <scope>IDENTIFICATION</scope>
</reference>
<dbReference type="WBParaSite" id="SMTH1_87880.1">
    <property type="protein sequence ID" value="SMTH1_87880.1"/>
    <property type="gene ID" value="SMTH1_87880"/>
</dbReference>
<name>A0AA85BXA6_9TREM</name>
<accession>A0AA85BXA6</accession>
<sequence length="171" mass="20121">MYLLALSTKRNYVRSVDSAEQKPLILNDIMDSLQSLTATVVEELSLDRGTITEYVNCLKLIMKEQSVYDFKEEFQSIISDINSFDIRVSESSILQTCLNTEMTNYKEISRLFRLVEKKYKIVINYNKIYLFVETQKCESLDDGRKLSKSRFKMMMIIIVNYLVNFVWKSSR</sequence>
<organism evidence="1 2">
    <name type="scientific">Schistosoma mattheei</name>
    <dbReference type="NCBI Taxonomy" id="31246"/>
    <lineage>
        <taxon>Eukaryota</taxon>
        <taxon>Metazoa</taxon>
        <taxon>Spiralia</taxon>
        <taxon>Lophotrochozoa</taxon>
        <taxon>Platyhelminthes</taxon>
        <taxon>Trematoda</taxon>
        <taxon>Digenea</taxon>
        <taxon>Strigeidida</taxon>
        <taxon>Schistosomatoidea</taxon>
        <taxon>Schistosomatidae</taxon>
        <taxon>Schistosoma</taxon>
    </lineage>
</organism>
<proteinExistence type="predicted"/>
<protein>
    <submittedName>
        <fullName evidence="2">Uncharacterized protein</fullName>
    </submittedName>
</protein>